<keyword evidence="3 7" id="KW-0812">Transmembrane</keyword>
<feature type="region of interest" description="Disordered" evidence="6">
    <location>
        <begin position="1"/>
        <end position="22"/>
    </location>
</feature>
<protein>
    <submittedName>
        <fullName evidence="9">Major facilitator superfamily domain-containing protein</fullName>
    </submittedName>
</protein>
<evidence type="ECO:0000256" key="1">
    <source>
        <dbReference type="ARBA" id="ARBA00004141"/>
    </source>
</evidence>
<dbReference type="InterPro" id="IPR011701">
    <property type="entry name" value="MFS"/>
</dbReference>
<feature type="transmembrane region" description="Helical" evidence="7">
    <location>
        <begin position="291"/>
        <end position="314"/>
    </location>
</feature>
<keyword evidence="5 7" id="KW-0472">Membrane</keyword>
<dbReference type="InterPro" id="IPR036259">
    <property type="entry name" value="MFS_trans_sf"/>
</dbReference>
<evidence type="ECO:0000256" key="2">
    <source>
        <dbReference type="ARBA" id="ARBA00022448"/>
    </source>
</evidence>
<feature type="transmembrane region" description="Helical" evidence="7">
    <location>
        <begin position="182"/>
        <end position="203"/>
    </location>
</feature>
<dbReference type="PROSITE" id="PS50850">
    <property type="entry name" value="MFS"/>
    <property type="match status" value="1"/>
</dbReference>
<feature type="transmembrane region" description="Helical" evidence="7">
    <location>
        <begin position="147"/>
        <end position="170"/>
    </location>
</feature>
<dbReference type="InterPro" id="IPR020846">
    <property type="entry name" value="MFS_dom"/>
</dbReference>
<reference evidence="9" key="2">
    <citation type="submission" date="2023-05" db="EMBL/GenBank/DDBJ databases">
        <authorList>
            <consortium name="Lawrence Berkeley National Laboratory"/>
            <person name="Steindorff A."/>
            <person name="Hensen N."/>
            <person name="Bonometti L."/>
            <person name="Westerberg I."/>
            <person name="Brannstrom I.O."/>
            <person name="Guillou S."/>
            <person name="Cros-Aarteil S."/>
            <person name="Calhoun S."/>
            <person name="Haridas S."/>
            <person name="Kuo A."/>
            <person name="Mondo S."/>
            <person name="Pangilinan J."/>
            <person name="Riley R."/>
            <person name="Labutti K."/>
            <person name="Andreopoulos B."/>
            <person name="Lipzen A."/>
            <person name="Chen C."/>
            <person name="Yanf M."/>
            <person name="Daum C."/>
            <person name="Ng V."/>
            <person name="Clum A."/>
            <person name="Ohm R."/>
            <person name="Martin F."/>
            <person name="Silar P."/>
            <person name="Natvig D."/>
            <person name="Lalanne C."/>
            <person name="Gautier V."/>
            <person name="Ament-Velasquez S.L."/>
            <person name="Kruys A."/>
            <person name="Hutchinson M.I."/>
            <person name="Powell A.J."/>
            <person name="Barry K."/>
            <person name="Miller A.N."/>
            <person name="Grigoriev I.V."/>
            <person name="Debuchy R."/>
            <person name="Gladieux P."/>
            <person name="Thoren M.H."/>
            <person name="Johannesson H."/>
        </authorList>
    </citation>
    <scope>NUCLEOTIDE SEQUENCE</scope>
    <source>
        <strain evidence="9">CBS 315.58</strain>
    </source>
</reference>
<feature type="transmembrane region" description="Helical" evidence="7">
    <location>
        <begin position="122"/>
        <end position="141"/>
    </location>
</feature>
<evidence type="ECO:0000256" key="7">
    <source>
        <dbReference type="SAM" id="Phobius"/>
    </source>
</evidence>
<gene>
    <name evidence="9" type="ORF">QBC40DRAFT_9975</name>
</gene>
<evidence type="ECO:0000259" key="8">
    <source>
        <dbReference type="PROSITE" id="PS50850"/>
    </source>
</evidence>
<dbReference type="Gene3D" id="1.20.1250.20">
    <property type="entry name" value="MFS general substrate transporter like domains"/>
    <property type="match status" value="2"/>
</dbReference>
<evidence type="ECO:0000256" key="3">
    <source>
        <dbReference type="ARBA" id="ARBA00022692"/>
    </source>
</evidence>
<dbReference type="Pfam" id="PF07690">
    <property type="entry name" value="MFS_1"/>
    <property type="match status" value="1"/>
</dbReference>
<reference evidence="9" key="1">
    <citation type="journal article" date="2023" name="Mol. Phylogenet. Evol.">
        <title>Genome-scale phylogeny and comparative genomics of the fungal order Sordariales.</title>
        <authorList>
            <person name="Hensen N."/>
            <person name="Bonometti L."/>
            <person name="Westerberg I."/>
            <person name="Brannstrom I.O."/>
            <person name="Guillou S."/>
            <person name="Cros-Aarteil S."/>
            <person name="Calhoun S."/>
            <person name="Haridas S."/>
            <person name="Kuo A."/>
            <person name="Mondo S."/>
            <person name="Pangilinan J."/>
            <person name="Riley R."/>
            <person name="LaButti K."/>
            <person name="Andreopoulos B."/>
            <person name="Lipzen A."/>
            <person name="Chen C."/>
            <person name="Yan M."/>
            <person name="Daum C."/>
            <person name="Ng V."/>
            <person name="Clum A."/>
            <person name="Steindorff A."/>
            <person name="Ohm R.A."/>
            <person name="Martin F."/>
            <person name="Silar P."/>
            <person name="Natvig D.O."/>
            <person name="Lalanne C."/>
            <person name="Gautier V."/>
            <person name="Ament-Velasquez S.L."/>
            <person name="Kruys A."/>
            <person name="Hutchinson M.I."/>
            <person name="Powell A.J."/>
            <person name="Barry K."/>
            <person name="Miller A.N."/>
            <person name="Grigoriev I.V."/>
            <person name="Debuchy R."/>
            <person name="Gladieux P."/>
            <person name="Hiltunen Thoren M."/>
            <person name="Johannesson H."/>
        </authorList>
    </citation>
    <scope>NUCLEOTIDE SEQUENCE</scope>
    <source>
        <strain evidence="9">CBS 315.58</strain>
    </source>
</reference>
<dbReference type="SUPFAM" id="SSF103473">
    <property type="entry name" value="MFS general substrate transporter"/>
    <property type="match status" value="1"/>
</dbReference>
<feature type="domain" description="Major facilitator superfamily (MFS) profile" evidence="8">
    <location>
        <begin position="56"/>
        <end position="482"/>
    </location>
</feature>
<feature type="transmembrane region" description="Helical" evidence="7">
    <location>
        <begin position="454"/>
        <end position="474"/>
    </location>
</feature>
<feature type="transmembrane region" description="Helical" evidence="7">
    <location>
        <begin position="215"/>
        <end position="237"/>
    </location>
</feature>
<evidence type="ECO:0000256" key="6">
    <source>
        <dbReference type="SAM" id="MobiDB-lite"/>
    </source>
</evidence>
<dbReference type="Proteomes" id="UP001303160">
    <property type="component" value="Unassembled WGS sequence"/>
</dbReference>
<dbReference type="EMBL" id="MU863987">
    <property type="protein sequence ID" value="KAK4196316.1"/>
    <property type="molecule type" value="Genomic_DNA"/>
</dbReference>
<feature type="transmembrane region" description="Helical" evidence="7">
    <location>
        <begin position="389"/>
        <end position="409"/>
    </location>
</feature>
<evidence type="ECO:0000313" key="9">
    <source>
        <dbReference type="EMBL" id="KAK4196316.1"/>
    </source>
</evidence>
<evidence type="ECO:0000256" key="5">
    <source>
        <dbReference type="ARBA" id="ARBA00023136"/>
    </source>
</evidence>
<comment type="caution">
    <text evidence="9">The sequence shown here is derived from an EMBL/GenBank/DDBJ whole genome shotgun (WGS) entry which is preliminary data.</text>
</comment>
<keyword evidence="4 7" id="KW-1133">Transmembrane helix</keyword>
<feature type="transmembrane region" description="Helical" evidence="7">
    <location>
        <begin position="421"/>
        <end position="442"/>
    </location>
</feature>
<sequence length="505" mass="55397">MTSQQAPPGVLEKSDSDRISTGAVTTKREDVGGVTYSEQDEARLTKRILLKMDTRILPILSLLFLCSFLDRTNVGNAKIIGLESDLNISNTQYNQGLAVFYATYIASELPSNLLLKKITPRIWLPLLTVVWGIVTMCLGFVRNFGSFFAVRAVLGLAEGGLLPGIVLYLSGLYTRQEMAVRIGVFYTAASLSGAFGGLLARGLSAIGPRGGLEGWRWIFIMEGIITVVAGTIAYLFLPTSIVTASYLTQEEREFAQLRLQGKIRSAVSDDRFNPVLEREEKLKWSEVRRGILNLQVWLTATAYFAILSGLYSFGLFLPTIINDLKITSNANQSQLWSVIPYAVATPVTVAVAFASDRLKLRGVVMLFTLLTAIIGYAVIGNVPSPHVRFGMTCLMAIGMYSSVPCILVWNSNNSAGHYKRATTSALQLAIANCGGFVATFAYPSVDGPLYHKGHSIILGLLVYAWLAILTNVFWCTKINKDKARGKYDQFTGSGDDRDPMFKMIL</sequence>
<feature type="transmembrane region" description="Helical" evidence="7">
    <location>
        <begin position="362"/>
        <end position="383"/>
    </location>
</feature>
<dbReference type="AlphaFoldDB" id="A0AAN6X9S8"/>
<feature type="transmembrane region" description="Helical" evidence="7">
    <location>
        <begin position="334"/>
        <end position="355"/>
    </location>
</feature>
<dbReference type="PANTHER" id="PTHR43791:SF67">
    <property type="entry name" value="TRANSPORTER, PUTATIVE (AFU_ORTHOLOGUE AFUA_3G04010)-RELATED"/>
    <property type="match status" value="1"/>
</dbReference>
<evidence type="ECO:0000313" key="10">
    <source>
        <dbReference type="Proteomes" id="UP001303160"/>
    </source>
</evidence>
<dbReference type="FunFam" id="1.20.1250.20:FF:000034">
    <property type="entry name" value="MFS general substrate transporter"/>
    <property type="match status" value="1"/>
</dbReference>
<dbReference type="FunFam" id="1.20.1250.20:FF:000013">
    <property type="entry name" value="MFS general substrate transporter"/>
    <property type="match status" value="1"/>
</dbReference>
<accession>A0AAN6X9S8</accession>
<keyword evidence="2" id="KW-0813">Transport</keyword>
<dbReference type="PANTHER" id="PTHR43791">
    <property type="entry name" value="PERMEASE-RELATED"/>
    <property type="match status" value="1"/>
</dbReference>
<dbReference type="GO" id="GO:0016020">
    <property type="term" value="C:membrane"/>
    <property type="evidence" value="ECO:0007669"/>
    <property type="project" value="UniProtKB-SubCell"/>
</dbReference>
<dbReference type="GO" id="GO:0022857">
    <property type="term" value="F:transmembrane transporter activity"/>
    <property type="evidence" value="ECO:0007669"/>
    <property type="project" value="InterPro"/>
</dbReference>
<keyword evidence="10" id="KW-1185">Reference proteome</keyword>
<organism evidence="9 10">
    <name type="scientific">Triangularia verruculosa</name>
    <dbReference type="NCBI Taxonomy" id="2587418"/>
    <lineage>
        <taxon>Eukaryota</taxon>
        <taxon>Fungi</taxon>
        <taxon>Dikarya</taxon>
        <taxon>Ascomycota</taxon>
        <taxon>Pezizomycotina</taxon>
        <taxon>Sordariomycetes</taxon>
        <taxon>Sordariomycetidae</taxon>
        <taxon>Sordariales</taxon>
        <taxon>Podosporaceae</taxon>
        <taxon>Triangularia</taxon>
    </lineage>
</organism>
<name>A0AAN6X9S8_9PEZI</name>
<evidence type="ECO:0000256" key="4">
    <source>
        <dbReference type="ARBA" id="ARBA00022989"/>
    </source>
</evidence>
<comment type="subcellular location">
    <subcellularLocation>
        <location evidence="1">Membrane</location>
        <topology evidence="1">Multi-pass membrane protein</topology>
    </subcellularLocation>
</comment>
<proteinExistence type="predicted"/>